<reference evidence="2" key="1">
    <citation type="submission" date="2019-07" db="EMBL/GenBank/DDBJ databases">
        <authorList>
            <consortium name="NARMS: The National Antimicrobial Resistance Monitoring System"/>
        </authorList>
    </citation>
    <scope>NUCLEOTIDE SEQUENCE</scope>
    <source>
        <strain evidence="2">FSIS11921160</strain>
    </source>
</reference>
<sequence>MTETEKLLLSALERLQDDYETRQQAWQASYDSLQTMFTTTSAALMRSDQACQHLSGQVESLRQQVMSLTEAVSRLTRR</sequence>
<proteinExistence type="predicted"/>
<dbReference type="EMBL" id="AAGEEC010000045">
    <property type="protein sequence ID" value="EBM9275537.1"/>
    <property type="molecule type" value="Genomic_DNA"/>
</dbReference>
<accession>A0A5Y1G0I2</accession>
<gene>
    <name evidence="2" type="primary">mbeD</name>
    <name evidence="2" type="ORF">FFW43_22320</name>
</gene>
<organism evidence="2">
    <name type="scientific">Salmonella enterica subsp. enterica serovar London</name>
    <dbReference type="NCBI Taxonomy" id="149390"/>
    <lineage>
        <taxon>Bacteria</taxon>
        <taxon>Pseudomonadati</taxon>
        <taxon>Pseudomonadota</taxon>
        <taxon>Gammaproteobacteria</taxon>
        <taxon>Enterobacterales</taxon>
        <taxon>Enterobacteriaceae</taxon>
        <taxon>Salmonella</taxon>
    </lineage>
</organism>
<name>A0A5Y1G0I2_SALET</name>
<feature type="coiled-coil region" evidence="1">
    <location>
        <begin position="51"/>
        <end position="78"/>
    </location>
</feature>
<dbReference type="NCBIfam" id="NF033829">
    <property type="entry name" value="plas_excl_MbeD"/>
    <property type="match status" value="1"/>
</dbReference>
<dbReference type="InterPro" id="IPR006983">
    <property type="entry name" value="MbeD_MobD"/>
</dbReference>
<dbReference type="Pfam" id="PF04899">
    <property type="entry name" value="MbeD_MobD"/>
    <property type="match status" value="1"/>
</dbReference>
<evidence type="ECO:0000256" key="1">
    <source>
        <dbReference type="SAM" id="Coils"/>
    </source>
</evidence>
<protein>
    <submittedName>
        <fullName evidence="2">MbeD family mobilization/exclusion protein</fullName>
    </submittedName>
</protein>
<evidence type="ECO:0000313" key="2">
    <source>
        <dbReference type="EMBL" id="EBM9275537.1"/>
    </source>
</evidence>
<comment type="caution">
    <text evidence="2">The sequence shown here is derived from an EMBL/GenBank/DDBJ whole genome shotgun (WGS) entry which is preliminary data.</text>
</comment>
<keyword evidence="1" id="KW-0175">Coiled coil</keyword>
<dbReference type="AlphaFoldDB" id="A0A5Y1G0I2"/>
<dbReference type="Gene3D" id="1.20.5.300">
    <property type="match status" value="1"/>
</dbReference>